<protein>
    <submittedName>
        <fullName evidence="1">Uncharacterized protein</fullName>
    </submittedName>
</protein>
<sequence length="118" mass="13162">MERLAALIAGEHRSDAVILGSALAVAEAQIQFQRVQKFKTALLGDSPLAPGWNADANGPVPLEMLEEFLTRLERLERYERRALSRRKFAIRRFNNSVNQALRVKANAPQDEGTSGRTC</sequence>
<dbReference type="RefSeq" id="WP_238293719.1">
    <property type="nucleotide sequence ID" value="NZ_BPQS01000076.1"/>
</dbReference>
<name>A0ABT8AMS3_9HYPH</name>
<keyword evidence="2" id="KW-1185">Reference proteome</keyword>
<gene>
    <name evidence="1" type="ORF">QWZ18_10900</name>
</gene>
<evidence type="ECO:0000313" key="1">
    <source>
        <dbReference type="EMBL" id="MDN3571131.1"/>
    </source>
</evidence>
<reference evidence="2" key="1">
    <citation type="journal article" date="2019" name="Int. J. Syst. Evol. Microbiol.">
        <title>The Global Catalogue of Microorganisms (GCM) 10K type strain sequencing project: providing services to taxonomists for standard genome sequencing and annotation.</title>
        <authorList>
            <consortium name="The Broad Institute Genomics Platform"/>
            <consortium name="The Broad Institute Genome Sequencing Center for Infectious Disease"/>
            <person name="Wu L."/>
            <person name="Ma J."/>
        </authorList>
    </citation>
    <scope>NUCLEOTIDE SEQUENCE [LARGE SCALE GENOMIC DNA]</scope>
    <source>
        <strain evidence="2">CECT 7806</strain>
    </source>
</reference>
<comment type="caution">
    <text evidence="1">The sequence shown here is derived from an EMBL/GenBank/DDBJ whole genome shotgun (WGS) entry which is preliminary data.</text>
</comment>
<dbReference type="Proteomes" id="UP001244297">
    <property type="component" value="Unassembled WGS sequence"/>
</dbReference>
<dbReference type="EMBL" id="JAUFPT010000031">
    <property type="protein sequence ID" value="MDN3571131.1"/>
    <property type="molecule type" value="Genomic_DNA"/>
</dbReference>
<organism evidence="1 2">
    <name type="scientific">Methylobacterium longum</name>
    <dbReference type="NCBI Taxonomy" id="767694"/>
    <lineage>
        <taxon>Bacteria</taxon>
        <taxon>Pseudomonadati</taxon>
        <taxon>Pseudomonadota</taxon>
        <taxon>Alphaproteobacteria</taxon>
        <taxon>Hyphomicrobiales</taxon>
        <taxon>Methylobacteriaceae</taxon>
        <taxon>Methylobacterium</taxon>
    </lineage>
</organism>
<proteinExistence type="predicted"/>
<accession>A0ABT8AMS3</accession>
<evidence type="ECO:0000313" key="2">
    <source>
        <dbReference type="Proteomes" id="UP001244297"/>
    </source>
</evidence>